<dbReference type="InterPro" id="IPR025521">
    <property type="entry name" value="Neprosin_propep"/>
</dbReference>
<dbReference type="Pfam" id="PF14365">
    <property type="entry name" value="Neprosin_AP"/>
    <property type="match status" value="1"/>
</dbReference>
<feature type="non-terminal residue" evidence="2">
    <location>
        <position position="1"/>
    </location>
</feature>
<name>A0ABQ8B5J6_BRANA</name>
<organism evidence="2 3">
    <name type="scientific">Brassica napus</name>
    <name type="common">Rape</name>
    <dbReference type="NCBI Taxonomy" id="3708"/>
    <lineage>
        <taxon>Eukaryota</taxon>
        <taxon>Viridiplantae</taxon>
        <taxon>Streptophyta</taxon>
        <taxon>Embryophyta</taxon>
        <taxon>Tracheophyta</taxon>
        <taxon>Spermatophyta</taxon>
        <taxon>Magnoliopsida</taxon>
        <taxon>eudicotyledons</taxon>
        <taxon>Gunneridae</taxon>
        <taxon>Pentapetalae</taxon>
        <taxon>rosids</taxon>
        <taxon>malvids</taxon>
        <taxon>Brassicales</taxon>
        <taxon>Brassicaceae</taxon>
        <taxon>Brassiceae</taxon>
        <taxon>Brassica</taxon>
    </lineage>
</organism>
<dbReference type="InterPro" id="IPR004314">
    <property type="entry name" value="Neprosin"/>
</dbReference>
<accession>A0ABQ8B5J6</accession>
<feature type="domain" description="Neprosin PEP catalytic" evidence="1">
    <location>
        <begin position="128"/>
        <end position="375"/>
    </location>
</feature>
<protein>
    <recommendedName>
        <fullName evidence="1">Neprosin PEP catalytic domain-containing protein</fullName>
    </recommendedName>
</protein>
<proteinExistence type="predicted"/>
<sequence>IVFSLGDLTEGQKLKPKQDGSRYYECLTSFILVRSDQTTTPLKSLKISENVTYDCINIYKQPGLDHPLLKNHTIQMKPSRTELNSQTGNNITQKNKIKCPDGTIPVLRNTKDFLTSANLFPENYVHPQSVDSPGTHIAGVRSHAGPYRGIQAWVYGVDLKIEKDQASYSQIYLGSGVNNKINYISAGFMINPGYILATDGKDGKGCYNTACSGFVQVSQTIPIVQPIDISPTEPSFLRPFIHQDKNTGNWWLTYLGPDKPNGDLGYWPKELFNLFDNGANMVGVGGVVKASPSGSSPPMGNGKFPDGGRRTSAIFANIDVLNSNYKQSKISSFPIEILVDSPQCYGLRVGTVKWYRRTRLGYFFNYGGPGGNSCGRMAFT</sequence>
<dbReference type="InterPro" id="IPR053168">
    <property type="entry name" value="Glutamic_endopeptidase"/>
</dbReference>
<comment type="caution">
    <text evidence="2">The sequence shown here is derived from an EMBL/GenBank/DDBJ whole genome shotgun (WGS) entry which is preliminary data.</text>
</comment>
<dbReference type="PANTHER" id="PTHR31589">
    <property type="entry name" value="PROTEIN, PUTATIVE (DUF239)-RELATED-RELATED"/>
    <property type="match status" value="1"/>
</dbReference>
<evidence type="ECO:0000313" key="2">
    <source>
        <dbReference type="EMBL" id="KAH0900064.1"/>
    </source>
</evidence>
<reference evidence="2 3" key="1">
    <citation type="submission" date="2021-05" db="EMBL/GenBank/DDBJ databases">
        <title>Genome Assembly of Synthetic Allotetraploid Brassica napus Reveals Homoeologous Exchanges between Subgenomes.</title>
        <authorList>
            <person name="Davis J.T."/>
        </authorList>
    </citation>
    <scope>NUCLEOTIDE SEQUENCE [LARGE SCALE GENOMIC DNA]</scope>
    <source>
        <strain evidence="3">cv. Da-Ae</strain>
        <tissue evidence="2">Seedling</tissue>
    </source>
</reference>
<dbReference type="PANTHER" id="PTHR31589:SF60">
    <property type="entry name" value="NEPROSIN DOMAIN-CONTAINING PROTEIN-RELATED"/>
    <property type="match status" value="1"/>
</dbReference>
<evidence type="ECO:0000313" key="3">
    <source>
        <dbReference type="Proteomes" id="UP000824890"/>
    </source>
</evidence>
<gene>
    <name evidence="2" type="ORF">HID58_049632</name>
</gene>
<evidence type="ECO:0000259" key="1">
    <source>
        <dbReference type="PROSITE" id="PS52045"/>
    </source>
</evidence>
<dbReference type="EMBL" id="JAGKQM010000012">
    <property type="protein sequence ID" value="KAH0900064.1"/>
    <property type="molecule type" value="Genomic_DNA"/>
</dbReference>
<dbReference type="Pfam" id="PF03080">
    <property type="entry name" value="Neprosin"/>
    <property type="match status" value="1"/>
</dbReference>
<dbReference type="PROSITE" id="PS52045">
    <property type="entry name" value="NEPROSIN_PEP_CD"/>
    <property type="match status" value="1"/>
</dbReference>
<keyword evidence="3" id="KW-1185">Reference proteome</keyword>
<dbReference type="Proteomes" id="UP000824890">
    <property type="component" value="Unassembled WGS sequence"/>
</dbReference>